<name>A0ACB7UAX5_DIOAL</name>
<sequence>MNLKIQEKQHKQEEASEPWQGYVDWRNKPAFRSKHGGMLAAAFVLVVEVMENLAFLANASNLVTYLTGFMHFSPSRAANTVTNFMGTCFLLALLGGFLSDAFSTSFRVYLFSAVIEFLGLVILTIQAKSSTLKPPPCTSTSGKNHCEQVSGSKAAMLFAGLYLVALGVGGIKGSLPAHGAEQFDDTTVQGRKDRSTFFNYFVFCLSTGGLIAVTFVVWVEDNKGWQWGFGIATITILLSIPVFLSGAKFYRNKLPIGSPLTTIAKVLVAATCNSTNVAQSPSNAVIDMSTSPTKGGTILKKHEELSVNNDHNSSKNDGMKFLDRASQGKPIHKSLVCTNVEVEDVKIVLRVLPIFLLTIMLSCCLAQLSTFSVQQAATMDTRVGGLTVPPASLPIFPVVFIMILAPIYDHIIIPFARKLRKTEMGISHLQRIGIGLVFSIIAMGVAALVEMKRKRVVKKIGIDSTEPLPITFFWVALQYLFLGSADLFTLAGMLEFFFTEAPAGMKSLATSLSWASLALGYYLSSVLVSIVNHVTGGAEHTAWLEGENLNHYHLERFYWLMCVLSTLNFVLYMFWATKYKYRSSEY</sequence>
<proteinExistence type="predicted"/>
<reference evidence="2" key="1">
    <citation type="journal article" date="2022" name="Nat. Commun.">
        <title>Chromosome evolution and the genetic basis of agronomically important traits in greater yam.</title>
        <authorList>
            <person name="Bredeson J.V."/>
            <person name="Lyons J.B."/>
            <person name="Oniyinde I.O."/>
            <person name="Okereke N.R."/>
            <person name="Kolade O."/>
            <person name="Nnabue I."/>
            <person name="Nwadili C.O."/>
            <person name="Hribova E."/>
            <person name="Parker M."/>
            <person name="Nwogha J."/>
            <person name="Shu S."/>
            <person name="Carlson J."/>
            <person name="Kariba R."/>
            <person name="Muthemba S."/>
            <person name="Knop K."/>
            <person name="Barton G.J."/>
            <person name="Sherwood A.V."/>
            <person name="Lopez-Montes A."/>
            <person name="Asiedu R."/>
            <person name="Jamnadass R."/>
            <person name="Muchugi A."/>
            <person name="Goodstein D."/>
            <person name="Egesi C.N."/>
            <person name="Featherston J."/>
            <person name="Asfaw A."/>
            <person name="Simpson G.G."/>
            <person name="Dolezel J."/>
            <person name="Hendre P.S."/>
            <person name="Van Deynze A."/>
            <person name="Kumar P.L."/>
            <person name="Obidiegwu J.E."/>
            <person name="Bhattacharjee R."/>
            <person name="Rokhsar D.S."/>
        </authorList>
    </citation>
    <scope>NUCLEOTIDE SEQUENCE [LARGE SCALE GENOMIC DNA]</scope>
    <source>
        <strain evidence="2">cv. TDa95/00328</strain>
    </source>
</reference>
<comment type="caution">
    <text evidence="1">The sequence shown here is derived from an EMBL/GenBank/DDBJ whole genome shotgun (WGS) entry which is preliminary data.</text>
</comment>
<accession>A0ACB7UAX5</accession>
<protein>
    <submittedName>
        <fullName evidence="1">Proton-dependent oligopeptide transporter family protein</fullName>
    </submittedName>
</protein>
<evidence type="ECO:0000313" key="1">
    <source>
        <dbReference type="EMBL" id="KAH7657446.1"/>
    </source>
</evidence>
<evidence type="ECO:0000313" key="2">
    <source>
        <dbReference type="Proteomes" id="UP000827976"/>
    </source>
</evidence>
<gene>
    <name evidence="1" type="ORF">IHE45_17G023100</name>
</gene>
<keyword evidence="2" id="KW-1185">Reference proteome</keyword>
<dbReference type="Proteomes" id="UP000827976">
    <property type="component" value="Chromosome 17"/>
</dbReference>
<organism evidence="1 2">
    <name type="scientific">Dioscorea alata</name>
    <name type="common">Purple yam</name>
    <dbReference type="NCBI Taxonomy" id="55571"/>
    <lineage>
        <taxon>Eukaryota</taxon>
        <taxon>Viridiplantae</taxon>
        <taxon>Streptophyta</taxon>
        <taxon>Embryophyta</taxon>
        <taxon>Tracheophyta</taxon>
        <taxon>Spermatophyta</taxon>
        <taxon>Magnoliopsida</taxon>
        <taxon>Liliopsida</taxon>
        <taxon>Dioscoreales</taxon>
        <taxon>Dioscoreaceae</taxon>
        <taxon>Dioscorea</taxon>
    </lineage>
</organism>
<dbReference type="EMBL" id="CM037027">
    <property type="protein sequence ID" value="KAH7657446.1"/>
    <property type="molecule type" value="Genomic_DNA"/>
</dbReference>